<dbReference type="EMBL" id="KV448337">
    <property type="protein sequence ID" value="OAX37688.1"/>
    <property type="molecule type" value="Genomic_DNA"/>
</dbReference>
<name>A0A1B7MYJ5_9AGAM</name>
<dbReference type="OrthoDB" id="2692158at2759"/>
<dbReference type="AlphaFoldDB" id="A0A1B7MYJ5"/>
<reference evidence="2 3" key="1">
    <citation type="submission" date="2016-06" db="EMBL/GenBank/DDBJ databases">
        <title>Comparative genomics of the ectomycorrhizal sister species Rhizopogon vinicolor and Rhizopogon vesiculosus (Basidiomycota: Boletales) reveals a divergence of the mating type B locus.</title>
        <authorList>
            <consortium name="DOE Joint Genome Institute"/>
            <person name="Mujic A.B."/>
            <person name="Kuo A."/>
            <person name="Tritt A."/>
            <person name="Lipzen A."/>
            <person name="Chen C."/>
            <person name="Johnson J."/>
            <person name="Sharma A."/>
            <person name="Barry K."/>
            <person name="Grigoriev I.V."/>
            <person name="Spatafora J.W."/>
        </authorList>
    </citation>
    <scope>NUCLEOTIDE SEQUENCE [LARGE SCALE GENOMIC DNA]</scope>
    <source>
        <strain evidence="2 3">AM-OR11-026</strain>
    </source>
</reference>
<evidence type="ECO:0000313" key="3">
    <source>
        <dbReference type="Proteomes" id="UP000092154"/>
    </source>
</evidence>
<dbReference type="Proteomes" id="UP000092154">
    <property type="component" value="Unassembled WGS sequence"/>
</dbReference>
<organism evidence="2 3">
    <name type="scientific">Rhizopogon vinicolor AM-OR11-026</name>
    <dbReference type="NCBI Taxonomy" id="1314800"/>
    <lineage>
        <taxon>Eukaryota</taxon>
        <taxon>Fungi</taxon>
        <taxon>Dikarya</taxon>
        <taxon>Basidiomycota</taxon>
        <taxon>Agaricomycotina</taxon>
        <taxon>Agaricomycetes</taxon>
        <taxon>Agaricomycetidae</taxon>
        <taxon>Boletales</taxon>
        <taxon>Suillineae</taxon>
        <taxon>Rhizopogonaceae</taxon>
        <taxon>Rhizopogon</taxon>
    </lineage>
</organism>
<keyword evidence="3" id="KW-1185">Reference proteome</keyword>
<protein>
    <submittedName>
        <fullName evidence="2">Uncharacterized protein</fullName>
    </submittedName>
</protein>
<evidence type="ECO:0000313" key="2">
    <source>
        <dbReference type="EMBL" id="OAX37688.1"/>
    </source>
</evidence>
<feature type="region of interest" description="Disordered" evidence="1">
    <location>
        <begin position="36"/>
        <end position="61"/>
    </location>
</feature>
<evidence type="ECO:0000256" key="1">
    <source>
        <dbReference type="SAM" id="MobiDB-lite"/>
    </source>
</evidence>
<feature type="compositionally biased region" description="Basic and acidic residues" evidence="1">
    <location>
        <begin position="42"/>
        <end position="61"/>
    </location>
</feature>
<sequence length="113" mass="12970">MLHDYYSAHLFFQEEVSIHRRLSFNFTISRFICSSSPPLVKESSDPERKQPQDVGETHLSEGRQVTVTTIRVHDLTLGLRRIPAGFYVTVQVDDVQWQTTNKPVHVDLNGMDA</sequence>
<proteinExistence type="predicted"/>
<gene>
    <name evidence="2" type="ORF">K503DRAFT_218600</name>
</gene>
<dbReference type="STRING" id="1314800.A0A1B7MYJ5"/>
<dbReference type="InParanoid" id="A0A1B7MYJ5"/>
<accession>A0A1B7MYJ5</accession>